<evidence type="ECO:0000256" key="8">
    <source>
        <dbReference type="ARBA" id="ARBA00023319"/>
    </source>
</evidence>
<feature type="domain" description="Fibronectin type-III" evidence="12">
    <location>
        <begin position="198"/>
        <end position="299"/>
    </location>
</feature>
<keyword evidence="8" id="KW-0393">Immunoglobulin domain</keyword>
<evidence type="ECO:0000256" key="3">
    <source>
        <dbReference type="ARBA" id="ARBA00022679"/>
    </source>
</evidence>
<dbReference type="PROSITE" id="PS50853">
    <property type="entry name" value="FN3"/>
    <property type="match status" value="1"/>
</dbReference>
<dbReference type="Gene3D" id="2.60.40.10">
    <property type="entry name" value="Immunoglobulins"/>
    <property type="match status" value="2"/>
</dbReference>
<dbReference type="GO" id="GO:0043065">
    <property type="term" value="P:positive regulation of apoptotic process"/>
    <property type="evidence" value="ECO:0007669"/>
    <property type="project" value="TreeGrafter"/>
</dbReference>
<comment type="similarity">
    <text evidence="1">Belongs to the protein kinase superfamily. CAMK Ser/Thr protein kinase family.</text>
</comment>
<evidence type="ECO:0000256" key="1">
    <source>
        <dbReference type="ARBA" id="ARBA00006692"/>
    </source>
</evidence>
<dbReference type="InterPro" id="IPR011009">
    <property type="entry name" value="Kinase-like_dom_sf"/>
</dbReference>
<dbReference type="InterPro" id="IPR036179">
    <property type="entry name" value="Ig-like_dom_sf"/>
</dbReference>
<comment type="caution">
    <text evidence="13">The sequence shown here is derived from an EMBL/GenBank/DDBJ whole genome shotgun (WGS) entry which is preliminary data.</text>
</comment>
<dbReference type="Pfam" id="PF00069">
    <property type="entry name" value="Pkinase"/>
    <property type="match status" value="1"/>
</dbReference>
<evidence type="ECO:0000313" key="14">
    <source>
        <dbReference type="Proteomes" id="UP001059041"/>
    </source>
</evidence>
<keyword evidence="6 13" id="KW-0418">Kinase</keyword>
<keyword evidence="3" id="KW-0808">Transferase</keyword>
<gene>
    <name evidence="13" type="ORF">IRJ41_001241</name>
</gene>
<dbReference type="InterPro" id="IPR003599">
    <property type="entry name" value="Ig_sub"/>
</dbReference>
<feature type="domain" description="Protein kinase" evidence="10">
    <location>
        <begin position="322"/>
        <end position="577"/>
    </location>
</feature>
<dbReference type="PROSITE" id="PS00107">
    <property type="entry name" value="PROTEIN_KINASE_ATP"/>
    <property type="match status" value="1"/>
</dbReference>
<dbReference type="Gene3D" id="1.10.510.10">
    <property type="entry name" value="Transferase(Phosphotransferase) domain 1"/>
    <property type="match status" value="1"/>
</dbReference>
<dbReference type="PROSITE" id="PS50011">
    <property type="entry name" value="PROTEIN_KINASE_DOM"/>
    <property type="match status" value="1"/>
</dbReference>
<dbReference type="SUPFAM" id="SSF49265">
    <property type="entry name" value="Fibronectin type III"/>
    <property type="match status" value="1"/>
</dbReference>
<protein>
    <submittedName>
        <fullName evidence="13">Myosin light chain kinase</fullName>
    </submittedName>
</protein>
<keyword evidence="14" id="KW-1185">Reference proteome</keyword>
<evidence type="ECO:0000313" key="13">
    <source>
        <dbReference type="EMBL" id="KAI7792275.1"/>
    </source>
</evidence>
<dbReference type="InterPro" id="IPR007110">
    <property type="entry name" value="Ig-like_dom"/>
</dbReference>
<keyword evidence="7 9" id="KW-0067">ATP-binding</keyword>
<dbReference type="GO" id="GO:0005524">
    <property type="term" value="F:ATP binding"/>
    <property type="evidence" value="ECO:0007669"/>
    <property type="project" value="UniProtKB-UniRule"/>
</dbReference>
<keyword evidence="2" id="KW-0723">Serine/threonine-protein kinase</keyword>
<dbReference type="PROSITE" id="PS50835">
    <property type="entry name" value="IG_LIKE"/>
    <property type="match status" value="1"/>
</dbReference>
<dbReference type="FunFam" id="2.60.40.10:FF:001127">
    <property type="entry name" value="Myosin, light chain kinase a"/>
    <property type="match status" value="1"/>
</dbReference>
<organism evidence="13 14">
    <name type="scientific">Triplophysa rosa</name>
    <name type="common">Cave loach</name>
    <dbReference type="NCBI Taxonomy" id="992332"/>
    <lineage>
        <taxon>Eukaryota</taxon>
        <taxon>Metazoa</taxon>
        <taxon>Chordata</taxon>
        <taxon>Craniata</taxon>
        <taxon>Vertebrata</taxon>
        <taxon>Euteleostomi</taxon>
        <taxon>Actinopterygii</taxon>
        <taxon>Neopterygii</taxon>
        <taxon>Teleostei</taxon>
        <taxon>Ostariophysi</taxon>
        <taxon>Cypriniformes</taxon>
        <taxon>Nemacheilidae</taxon>
        <taxon>Triplophysa</taxon>
    </lineage>
</organism>
<dbReference type="PANTHER" id="PTHR24342:SF20">
    <property type="entry name" value="MYOSIN LIGHT CHAIN KINASE, SMOOTH MUSCLE"/>
    <property type="match status" value="1"/>
</dbReference>
<evidence type="ECO:0000256" key="9">
    <source>
        <dbReference type="PROSITE-ProRule" id="PRU10141"/>
    </source>
</evidence>
<dbReference type="InterPro" id="IPR036116">
    <property type="entry name" value="FN3_sf"/>
</dbReference>
<dbReference type="GO" id="GO:0005634">
    <property type="term" value="C:nucleus"/>
    <property type="evidence" value="ECO:0007669"/>
    <property type="project" value="TreeGrafter"/>
</dbReference>
<dbReference type="FunFam" id="1.10.510.10:FF:000594">
    <property type="entry name" value="Myosin light chain kinase isoform-III"/>
    <property type="match status" value="1"/>
</dbReference>
<evidence type="ECO:0000256" key="2">
    <source>
        <dbReference type="ARBA" id="ARBA00022527"/>
    </source>
</evidence>
<keyword evidence="4" id="KW-0677">Repeat</keyword>
<dbReference type="InterPro" id="IPR013098">
    <property type="entry name" value="Ig_I-set"/>
</dbReference>
<proteinExistence type="inferred from homology"/>
<dbReference type="SMART" id="SM00409">
    <property type="entry name" value="IG"/>
    <property type="match status" value="1"/>
</dbReference>
<evidence type="ECO:0000259" key="10">
    <source>
        <dbReference type="PROSITE" id="PS50011"/>
    </source>
</evidence>
<evidence type="ECO:0000256" key="6">
    <source>
        <dbReference type="ARBA" id="ARBA00022777"/>
    </source>
</evidence>
<reference evidence="13" key="1">
    <citation type="submission" date="2021-02" db="EMBL/GenBank/DDBJ databases">
        <title>Comparative genomics reveals that relaxation of natural selection precedes convergent phenotypic evolution of cavefish.</title>
        <authorList>
            <person name="Peng Z."/>
        </authorList>
    </citation>
    <scope>NUCLEOTIDE SEQUENCE</scope>
    <source>
        <tissue evidence="13">Muscle</tissue>
    </source>
</reference>
<dbReference type="GO" id="GO:0035556">
    <property type="term" value="P:intracellular signal transduction"/>
    <property type="evidence" value="ECO:0007669"/>
    <property type="project" value="TreeGrafter"/>
</dbReference>
<dbReference type="SMART" id="SM00220">
    <property type="entry name" value="S_TKc"/>
    <property type="match status" value="1"/>
</dbReference>
<dbReference type="SUPFAM" id="SSF48726">
    <property type="entry name" value="Immunoglobulin"/>
    <property type="match status" value="1"/>
</dbReference>
<sequence length="611" mass="68552">MDFNQKDQKKMYISTFRLDLKASTGPETPLEVPKKTENGTTVRNSRASCLKSETVNAKKDQTAKELEIRAQQENSNKTLDVVKRRKGVTLTKRASSDSDAIAQFLDPQKQVVVCVGEGVQLQCRFKSSEPVASCWIHNRQQVVFDGPQTCVKSTNNSSALIVSKALPGDAGSYSLLVRNRGGTARWTVNLRVIDRSDPPASVPFVSQLTHTSLVLSWSGPCYDGGSAITGYVVELQRLDGREPGNWTELVNQCQNTSHRVCSGLHPQGEYRFRVRACNAAGVSEPSEESDRIKMDTAGEPQQEVTSYVDVVIDTTHKARDYYHVHEKLGVGKFGEVYKMTHKQTGRVCAGKFYRARSYREKAAARKEIKLMNELHHPKLVRCLAAFDTPSELVMILQYVAGGELFERIIDENFEHTEPTSVNYMRQILEGVQYLHRKHIVHLDLKPENIICVNSTGTLIKIIDFGLACKLEPGKPLMVLHGTPEFVAPEVINYEPVDLVTDMWSIGVICYILLSGESPFQGSTDAETLALVTAAQWEFDPESFEDITDEAKDFISSLLTKDLRLRLSCEKALAHAWIASFDDSNPRATKSLKKDKMRRFLARQKWKKCTWG</sequence>
<dbReference type="InterPro" id="IPR013783">
    <property type="entry name" value="Ig-like_fold"/>
</dbReference>
<dbReference type="CDD" id="cd00063">
    <property type="entry name" value="FN3"/>
    <property type="match status" value="1"/>
</dbReference>
<evidence type="ECO:0000256" key="4">
    <source>
        <dbReference type="ARBA" id="ARBA00022737"/>
    </source>
</evidence>
<dbReference type="Pfam" id="PF00041">
    <property type="entry name" value="fn3"/>
    <property type="match status" value="1"/>
</dbReference>
<dbReference type="InterPro" id="IPR000719">
    <property type="entry name" value="Prot_kinase_dom"/>
</dbReference>
<dbReference type="SUPFAM" id="SSF56112">
    <property type="entry name" value="Protein kinase-like (PK-like)"/>
    <property type="match status" value="1"/>
</dbReference>
<dbReference type="InterPro" id="IPR003961">
    <property type="entry name" value="FN3_dom"/>
</dbReference>
<dbReference type="Gene3D" id="3.30.200.20">
    <property type="entry name" value="Phosphorylase Kinase, domain 1"/>
    <property type="match status" value="1"/>
</dbReference>
<dbReference type="EMBL" id="JAFHDT010000023">
    <property type="protein sequence ID" value="KAI7792275.1"/>
    <property type="molecule type" value="Genomic_DNA"/>
</dbReference>
<keyword evidence="5 9" id="KW-0547">Nucleotide-binding</keyword>
<dbReference type="Pfam" id="PF07679">
    <property type="entry name" value="I-set"/>
    <property type="match status" value="1"/>
</dbReference>
<dbReference type="InterPro" id="IPR008271">
    <property type="entry name" value="Ser/Thr_kinase_AS"/>
</dbReference>
<dbReference type="Proteomes" id="UP001059041">
    <property type="component" value="Linkage Group LG23"/>
</dbReference>
<feature type="binding site" evidence="9">
    <location>
        <position position="351"/>
    </location>
    <ligand>
        <name>ATP</name>
        <dbReference type="ChEBI" id="CHEBI:30616"/>
    </ligand>
</feature>
<feature type="domain" description="Ig-like" evidence="11">
    <location>
        <begin position="116"/>
        <end position="189"/>
    </location>
</feature>
<dbReference type="PANTHER" id="PTHR24342">
    <property type="entry name" value="SERINE/THREONINE-PROTEIN KINASE 17"/>
    <property type="match status" value="1"/>
</dbReference>
<evidence type="ECO:0000259" key="11">
    <source>
        <dbReference type="PROSITE" id="PS50835"/>
    </source>
</evidence>
<dbReference type="PRINTS" id="PR00014">
    <property type="entry name" value="FNTYPEIII"/>
</dbReference>
<evidence type="ECO:0000259" key="12">
    <source>
        <dbReference type="PROSITE" id="PS50853"/>
    </source>
</evidence>
<accession>A0A9W7T7W9</accession>
<dbReference type="InterPro" id="IPR017441">
    <property type="entry name" value="Protein_kinase_ATP_BS"/>
</dbReference>
<evidence type="ECO:0000256" key="5">
    <source>
        <dbReference type="ARBA" id="ARBA00022741"/>
    </source>
</evidence>
<dbReference type="PROSITE" id="PS00108">
    <property type="entry name" value="PROTEIN_KINASE_ST"/>
    <property type="match status" value="1"/>
</dbReference>
<dbReference type="AlphaFoldDB" id="A0A9W7T7W9"/>
<evidence type="ECO:0000256" key="7">
    <source>
        <dbReference type="ARBA" id="ARBA00022840"/>
    </source>
</evidence>
<dbReference type="SMART" id="SM00060">
    <property type="entry name" value="FN3"/>
    <property type="match status" value="1"/>
</dbReference>
<dbReference type="GO" id="GO:0004674">
    <property type="term" value="F:protein serine/threonine kinase activity"/>
    <property type="evidence" value="ECO:0007669"/>
    <property type="project" value="UniProtKB-KW"/>
</dbReference>
<name>A0A9W7T7W9_TRIRA</name>